<accession>A0ABV7C283</accession>
<reference evidence="2" key="1">
    <citation type="journal article" date="2019" name="Int. J. Syst. Evol. Microbiol.">
        <title>The Global Catalogue of Microorganisms (GCM) 10K type strain sequencing project: providing services to taxonomists for standard genome sequencing and annotation.</title>
        <authorList>
            <consortium name="The Broad Institute Genomics Platform"/>
            <consortium name="The Broad Institute Genome Sequencing Center for Infectious Disease"/>
            <person name="Wu L."/>
            <person name="Ma J."/>
        </authorList>
    </citation>
    <scope>NUCLEOTIDE SEQUENCE [LARGE SCALE GENOMIC DNA]</scope>
    <source>
        <strain evidence="2">CGMCC 1.16855</strain>
    </source>
</reference>
<name>A0ABV7C283_9PROT</name>
<dbReference type="RefSeq" id="WP_216840516.1">
    <property type="nucleotide sequence ID" value="NZ_JAFNJS010000027.1"/>
</dbReference>
<dbReference type="EMBL" id="JBHRSB010000027">
    <property type="protein sequence ID" value="MFC3004076.1"/>
    <property type="molecule type" value="Genomic_DNA"/>
</dbReference>
<sequence length="218" mass="24486">ISALWHSSARPIQAKLGVRRTGSRPIWDSMFENDLRVFHATRLHDTHTIRTEGLRKLNIAERVAAVRAALAALGKGGLAEEFDAAVARFNLSTPEFRYRERKVYATPARRFLHDGGCDVFFENFGGEAIERICLQGSATLREALSHFGDPSVVVFRIPSFRTCKRSESALPNCMLDLMLQRQGLLDHRPGYWDVVIEHDVPPDWIEAVVPQHDPSVAG</sequence>
<protein>
    <submittedName>
        <fullName evidence="1">Uncharacterized protein</fullName>
    </submittedName>
</protein>
<organism evidence="1 2">
    <name type="scientific">Falsiroseomonas tokyonensis</name>
    <dbReference type="NCBI Taxonomy" id="430521"/>
    <lineage>
        <taxon>Bacteria</taxon>
        <taxon>Pseudomonadati</taxon>
        <taxon>Pseudomonadota</taxon>
        <taxon>Alphaproteobacteria</taxon>
        <taxon>Acetobacterales</taxon>
        <taxon>Roseomonadaceae</taxon>
        <taxon>Falsiroseomonas</taxon>
    </lineage>
</organism>
<evidence type="ECO:0000313" key="2">
    <source>
        <dbReference type="Proteomes" id="UP001595420"/>
    </source>
</evidence>
<dbReference type="Proteomes" id="UP001595420">
    <property type="component" value="Unassembled WGS sequence"/>
</dbReference>
<comment type="caution">
    <text evidence="1">The sequence shown here is derived from an EMBL/GenBank/DDBJ whole genome shotgun (WGS) entry which is preliminary data.</text>
</comment>
<keyword evidence="2" id="KW-1185">Reference proteome</keyword>
<gene>
    <name evidence="1" type="ORF">ACFOD3_29585</name>
</gene>
<feature type="non-terminal residue" evidence="1">
    <location>
        <position position="1"/>
    </location>
</feature>
<evidence type="ECO:0000313" key="1">
    <source>
        <dbReference type="EMBL" id="MFC3004076.1"/>
    </source>
</evidence>
<proteinExistence type="predicted"/>